<reference evidence="3 4" key="1">
    <citation type="journal article" date="2015" name="Genome Announc.">
        <title>Draft Genome of the Euendolithic (true boring) Cyanobacterium Mastigocoleus testarum strain BC008.</title>
        <authorList>
            <person name="Guida B.S."/>
            <person name="Garcia-Pichel F."/>
        </authorList>
    </citation>
    <scope>NUCLEOTIDE SEQUENCE [LARGE SCALE GENOMIC DNA]</scope>
    <source>
        <strain evidence="3 4">BC008</strain>
    </source>
</reference>
<evidence type="ECO:0000313" key="4">
    <source>
        <dbReference type="Proteomes" id="UP000053372"/>
    </source>
</evidence>
<proteinExistence type="predicted"/>
<keyword evidence="2" id="KW-0732">Signal</keyword>
<dbReference type="Proteomes" id="UP000053372">
    <property type="component" value="Unassembled WGS sequence"/>
</dbReference>
<dbReference type="NCBIfam" id="TIGR02595">
    <property type="entry name" value="PEP_CTERM"/>
    <property type="match status" value="1"/>
</dbReference>
<sequence>MKIKSTLTSLSLILGTLLAVSNSAHAASFKTNVSQTSDPTADILLKSIEQNGQTISEFSFVTKTDILFNTPRNSDPNSGEASTDRGDNANNPGAIGVNEDPNGAEINAYLGNNNLNNIVDGEGNGEFKINLFFDSLIQKDNSGLDSLFFWERGKNSDLGVRAIDSAGNVIGNEIKLLRKNQFDADYSINTTEIGGSQKVGSWGVSLDQLGVESLSGVQVFADKTFSGPDFKLAARKTSVPEPGSVLGLGAVVGMAFWRRRHKKTSSF</sequence>
<gene>
    <name evidence="3" type="ORF">BC008_38955</name>
</gene>
<evidence type="ECO:0000256" key="1">
    <source>
        <dbReference type="SAM" id="MobiDB-lite"/>
    </source>
</evidence>
<keyword evidence="4" id="KW-1185">Reference proteome</keyword>
<evidence type="ECO:0000256" key="2">
    <source>
        <dbReference type="SAM" id="SignalP"/>
    </source>
</evidence>
<feature type="region of interest" description="Disordered" evidence="1">
    <location>
        <begin position="69"/>
        <end position="96"/>
    </location>
</feature>
<accession>A0A0V7ZFH8</accession>
<evidence type="ECO:0000313" key="3">
    <source>
        <dbReference type="EMBL" id="KST63267.1"/>
    </source>
</evidence>
<organism evidence="3 4">
    <name type="scientific">Mastigocoleus testarum BC008</name>
    <dbReference type="NCBI Taxonomy" id="371196"/>
    <lineage>
        <taxon>Bacteria</taxon>
        <taxon>Bacillati</taxon>
        <taxon>Cyanobacteriota</taxon>
        <taxon>Cyanophyceae</taxon>
        <taxon>Nostocales</taxon>
        <taxon>Hapalosiphonaceae</taxon>
        <taxon>Mastigocoleus</taxon>
    </lineage>
</organism>
<dbReference type="EMBL" id="LMTZ01000140">
    <property type="protein sequence ID" value="KST63267.1"/>
    <property type="molecule type" value="Genomic_DNA"/>
</dbReference>
<dbReference type="AlphaFoldDB" id="A0A0V7ZFH8"/>
<feature type="signal peptide" evidence="2">
    <location>
        <begin position="1"/>
        <end position="26"/>
    </location>
</feature>
<comment type="caution">
    <text evidence="3">The sequence shown here is derived from an EMBL/GenBank/DDBJ whole genome shotgun (WGS) entry which is preliminary data.</text>
</comment>
<feature type="chain" id="PRO_5006890070" evidence="2">
    <location>
        <begin position="27"/>
        <end position="267"/>
    </location>
</feature>
<dbReference type="NCBIfam" id="NF041929">
    <property type="entry name" value="Xrt_dep_XDP2"/>
    <property type="match status" value="1"/>
</dbReference>
<feature type="compositionally biased region" description="Polar residues" evidence="1">
    <location>
        <begin position="70"/>
        <end position="81"/>
    </location>
</feature>
<dbReference type="RefSeq" id="WP_027841554.1">
    <property type="nucleotide sequence ID" value="NZ_LMTZ01000140.1"/>
</dbReference>
<name>A0A0V7ZFH8_9CYAN</name>
<protein>
    <submittedName>
        <fullName evidence="3">PEP-CTERM domain protein</fullName>
    </submittedName>
</protein>
<dbReference type="InterPro" id="IPR013424">
    <property type="entry name" value="Ice-binding_C"/>
</dbReference>